<accession>A0A6B3SU20</accession>
<proteinExistence type="predicted"/>
<comment type="caution">
    <text evidence="1">The sequence shown here is derived from an EMBL/GenBank/DDBJ whole genome shotgun (WGS) entry which is preliminary data.</text>
</comment>
<dbReference type="Pfam" id="PF11333">
    <property type="entry name" value="DUF3135"/>
    <property type="match status" value="1"/>
</dbReference>
<dbReference type="RefSeq" id="WP_163968010.1">
    <property type="nucleotide sequence ID" value="NZ_JAAIVB010000078.1"/>
</dbReference>
<sequence length="111" mass="12762">MSMDKPLPDFDALVALHQFDPEGFEDFRRHVLREAVECAPIRHRARLEALVAQLDKARSEAETPYDAARVASEMMQESARRLCDAWDEAHEAVAGMQARIVIDRIKEHRFC</sequence>
<reference evidence="1 2" key="1">
    <citation type="submission" date="2020-02" db="EMBL/GenBank/DDBJ databases">
        <authorList>
            <person name="Kim M.K."/>
        </authorList>
    </citation>
    <scope>NUCLEOTIDE SEQUENCE [LARGE SCALE GENOMIC DNA]</scope>
    <source>
        <strain evidence="1 2">17J57-3</strain>
    </source>
</reference>
<dbReference type="Proteomes" id="UP000482155">
    <property type="component" value="Unassembled WGS sequence"/>
</dbReference>
<keyword evidence="2" id="KW-1185">Reference proteome</keyword>
<dbReference type="EMBL" id="JAAIVB010000078">
    <property type="protein sequence ID" value="NEX64091.1"/>
    <property type="molecule type" value="Genomic_DNA"/>
</dbReference>
<gene>
    <name evidence="1" type="ORF">G3574_23660</name>
</gene>
<evidence type="ECO:0000313" key="2">
    <source>
        <dbReference type="Proteomes" id="UP000482155"/>
    </source>
</evidence>
<name>A0A6B3SU20_9BURK</name>
<protein>
    <submittedName>
        <fullName evidence="1">DUF3135 domain-containing protein</fullName>
    </submittedName>
</protein>
<organism evidence="1 2">
    <name type="scientific">Noviherbaspirillum galbum</name>
    <dbReference type="NCBI Taxonomy" id="2709383"/>
    <lineage>
        <taxon>Bacteria</taxon>
        <taxon>Pseudomonadati</taxon>
        <taxon>Pseudomonadota</taxon>
        <taxon>Betaproteobacteria</taxon>
        <taxon>Burkholderiales</taxon>
        <taxon>Oxalobacteraceae</taxon>
        <taxon>Noviherbaspirillum</taxon>
    </lineage>
</organism>
<dbReference type="InterPro" id="IPR021482">
    <property type="entry name" value="DUF3135"/>
</dbReference>
<evidence type="ECO:0000313" key="1">
    <source>
        <dbReference type="EMBL" id="NEX64091.1"/>
    </source>
</evidence>
<dbReference type="AlphaFoldDB" id="A0A6B3SU20"/>